<protein>
    <submittedName>
        <fullName evidence="2">Nitroreductase</fullName>
    </submittedName>
</protein>
<dbReference type="Pfam" id="PF00881">
    <property type="entry name" value="Nitroreductase"/>
    <property type="match status" value="1"/>
</dbReference>
<dbReference type="PANTHER" id="PTHR23026">
    <property type="entry name" value="NADPH NITROREDUCTASE"/>
    <property type="match status" value="1"/>
</dbReference>
<dbReference type="EMBL" id="JACCBM010000001">
    <property type="protein sequence ID" value="NYD70777.1"/>
    <property type="molecule type" value="Genomic_DNA"/>
</dbReference>
<dbReference type="Gene3D" id="3.40.109.10">
    <property type="entry name" value="NADH Oxidase"/>
    <property type="match status" value="1"/>
</dbReference>
<dbReference type="InterPro" id="IPR000415">
    <property type="entry name" value="Nitroreductase-like"/>
</dbReference>
<gene>
    <name evidence="2" type="ORF">BJ984_001935</name>
</gene>
<proteinExistence type="predicted"/>
<dbReference type="InterPro" id="IPR050627">
    <property type="entry name" value="Nitroreductase/BluB"/>
</dbReference>
<dbReference type="GO" id="GO:0016491">
    <property type="term" value="F:oxidoreductase activity"/>
    <property type="evidence" value="ECO:0007669"/>
    <property type="project" value="InterPro"/>
</dbReference>
<dbReference type="RefSeq" id="WP_179547852.1">
    <property type="nucleotide sequence ID" value="NZ_BSEW01000001.1"/>
</dbReference>
<accession>A0A852SPN6</accession>
<organism evidence="2 3">
    <name type="scientific">Herbiconiux flava</name>
    <dbReference type="NCBI Taxonomy" id="881268"/>
    <lineage>
        <taxon>Bacteria</taxon>
        <taxon>Bacillati</taxon>
        <taxon>Actinomycetota</taxon>
        <taxon>Actinomycetes</taxon>
        <taxon>Micrococcales</taxon>
        <taxon>Microbacteriaceae</taxon>
        <taxon>Herbiconiux</taxon>
    </lineage>
</organism>
<comment type="caution">
    <text evidence="2">The sequence shown here is derived from an EMBL/GenBank/DDBJ whole genome shotgun (WGS) entry which is preliminary data.</text>
</comment>
<dbReference type="CDD" id="cd02062">
    <property type="entry name" value="Nitro_FMN_reductase"/>
    <property type="match status" value="1"/>
</dbReference>
<reference evidence="2 3" key="1">
    <citation type="submission" date="2020-07" db="EMBL/GenBank/DDBJ databases">
        <title>Sequencing the genomes of 1000 actinobacteria strains.</title>
        <authorList>
            <person name="Klenk H.-P."/>
        </authorList>
    </citation>
    <scope>NUCLEOTIDE SEQUENCE [LARGE SCALE GENOMIC DNA]</scope>
    <source>
        <strain evidence="2 3">DSM 26474</strain>
    </source>
</reference>
<dbReference type="PANTHER" id="PTHR23026:SF123">
    <property type="entry name" value="NAD(P)H NITROREDUCTASE RV3131-RELATED"/>
    <property type="match status" value="1"/>
</dbReference>
<keyword evidence="3" id="KW-1185">Reference proteome</keyword>
<dbReference type="Proteomes" id="UP000549913">
    <property type="component" value="Unassembled WGS sequence"/>
</dbReference>
<feature type="domain" description="Nitroreductase" evidence="1">
    <location>
        <begin position="7"/>
        <end position="225"/>
    </location>
</feature>
<sequence>MEFLDVVRRRKTTNGPFRPDPVSWEHQRLLMEVAGRAPSQLNSQPWRFVIVEERDTIEKIARISGDSMTEAMSNGTFFERYKPYFRFSAEEMAEKRSGMLFDKLPAVLRPFTKQVFTPRGQKLMNGLRVPQTLGEENRKLVAGSPLLLGVMLDRSEYRPGELSSFYSVFSMGAAMENVWLSTVELGMGIQFVSFPMEVPGKWAEIESLLQVPDELELMAVYRLGYLPADQVRPAIDWSSHERKKPSQYVFRGTCASPETGWDETPPVP</sequence>
<dbReference type="AlphaFoldDB" id="A0A852SPN6"/>
<evidence type="ECO:0000313" key="2">
    <source>
        <dbReference type="EMBL" id="NYD70777.1"/>
    </source>
</evidence>
<evidence type="ECO:0000259" key="1">
    <source>
        <dbReference type="Pfam" id="PF00881"/>
    </source>
</evidence>
<dbReference type="InterPro" id="IPR029479">
    <property type="entry name" value="Nitroreductase"/>
</dbReference>
<evidence type="ECO:0000313" key="3">
    <source>
        <dbReference type="Proteomes" id="UP000549913"/>
    </source>
</evidence>
<name>A0A852SPN6_9MICO</name>
<dbReference type="SUPFAM" id="SSF55469">
    <property type="entry name" value="FMN-dependent nitroreductase-like"/>
    <property type="match status" value="1"/>
</dbReference>